<dbReference type="AlphaFoldDB" id="A0A9Q9DT73"/>
<dbReference type="EMBL" id="CP089276">
    <property type="protein sequence ID" value="USP77469.1"/>
    <property type="molecule type" value="Genomic_DNA"/>
</dbReference>
<proteinExistence type="predicted"/>
<feature type="compositionally biased region" description="Basic and acidic residues" evidence="1">
    <location>
        <begin position="176"/>
        <end position="185"/>
    </location>
</feature>
<name>A0A9Q9DT73_CURCL</name>
<protein>
    <submittedName>
        <fullName evidence="2">Uncharacterized protein</fullName>
    </submittedName>
</protein>
<reference evidence="2" key="1">
    <citation type="submission" date="2021-12" db="EMBL/GenBank/DDBJ databases">
        <title>Curvularia clavata genome.</title>
        <authorList>
            <person name="Cao Y."/>
        </authorList>
    </citation>
    <scope>NUCLEOTIDE SEQUENCE</scope>
    <source>
        <strain evidence="2">Yc1106</strain>
    </source>
</reference>
<feature type="region of interest" description="Disordered" evidence="1">
    <location>
        <begin position="162"/>
        <end position="185"/>
    </location>
</feature>
<sequence length="185" mass="20359">MNPAERTKEALLEHPRGMKSPSTLRTWNALIRAFTDPVPAKTEALCTSIVDNRKDDPWGGDGYLSTILRTVKMHEATEYSSVLNKTEYEPALDYSTSAHKELLIKEQSAALIKTAQDISTLIRDLQELWLFGGLDTLADPADEEATRAKALAVAEMIETLAKQGPAHVQKNGPSTVKEETNGKNP</sequence>
<organism evidence="2 3">
    <name type="scientific">Curvularia clavata</name>
    <dbReference type="NCBI Taxonomy" id="95742"/>
    <lineage>
        <taxon>Eukaryota</taxon>
        <taxon>Fungi</taxon>
        <taxon>Dikarya</taxon>
        <taxon>Ascomycota</taxon>
        <taxon>Pezizomycotina</taxon>
        <taxon>Dothideomycetes</taxon>
        <taxon>Pleosporomycetidae</taxon>
        <taxon>Pleosporales</taxon>
        <taxon>Pleosporineae</taxon>
        <taxon>Pleosporaceae</taxon>
        <taxon>Curvularia</taxon>
    </lineage>
</organism>
<evidence type="ECO:0000313" key="3">
    <source>
        <dbReference type="Proteomes" id="UP001056012"/>
    </source>
</evidence>
<dbReference type="OrthoDB" id="203279at2759"/>
<gene>
    <name evidence="2" type="ORF">yc1106_04743</name>
</gene>
<keyword evidence="3" id="KW-1185">Reference proteome</keyword>
<evidence type="ECO:0000256" key="1">
    <source>
        <dbReference type="SAM" id="MobiDB-lite"/>
    </source>
</evidence>
<accession>A0A9Q9DT73</accession>
<evidence type="ECO:0000313" key="2">
    <source>
        <dbReference type="EMBL" id="USP77469.1"/>
    </source>
</evidence>
<dbReference type="Proteomes" id="UP001056012">
    <property type="component" value="Chromosome 3"/>
</dbReference>
<dbReference type="VEuPathDB" id="FungiDB:yc1106_04743"/>